<evidence type="ECO:0000313" key="3">
    <source>
        <dbReference type="Proteomes" id="UP001470230"/>
    </source>
</evidence>
<dbReference type="Pfam" id="PF03097">
    <property type="entry name" value="BRO1"/>
    <property type="match status" value="1"/>
</dbReference>
<comment type="caution">
    <text evidence="2">The sequence shown here is derived from an EMBL/GenBank/DDBJ whole genome shotgun (WGS) entry which is preliminary data.</text>
</comment>
<sequence length="509" mass="56602">MTSTSLLLVPLPVSIASRQNDKALAAIFQGQGSEQLKLSAATKNPKLADEDAFYKYLIVLKALGNMPLYTEWTNPFKSNEVIKSQNAYAETANTIWNFIVFLQNRILSYDASSTEEGKKIKNCIADIHALIQDLQFIVDNFQHPVYTSNLVECLKAYTKYTDALLLLQAAMNSQPKKPGQMVKASQACYNCLYELESTLNHLDKLSKSYFSQFVPLMEKYYIGLSYLEAGKDQNDIREYGIAIAYFRAGIDKMKGIETIHCPYVQVTSVAKMVCNALTVIEKQLTNDNHHIYSKYVPEEPPVLPTGFPIKPDMIPPTQALLIFENTDDVSPGFGGDYPSVPNSQTLNMSAVDIPTGFPGSTNPNVPVFTPQNGTQSHVPVFTPPGSYGQPPMTQQFGGPPQYGAPQGVSQAEQLFPTWKMLNDLKAKTVQRMQTLRSTKPGAAQIIEQYIQQSQIAAQSDVTIQTTIQTFIQNGPQAGITKETIESMIGQAVNFYHSLDDRLDQIEQRY</sequence>
<feature type="domain" description="BRO1" evidence="1">
    <location>
        <begin position="39"/>
        <end position="300"/>
    </location>
</feature>
<dbReference type="InterPro" id="IPR004328">
    <property type="entry name" value="BRO1_dom"/>
</dbReference>
<protein>
    <recommendedName>
        <fullName evidence="1">BRO1 domain-containing protein</fullName>
    </recommendedName>
</protein>
<dbReference type="Proteomes" id="UP001470230">
    <property type="component" value="Unassembled WGS sequence"/>
</dbReference>
<accession>A0ABR2HFM7</accession>
<evidence type="ECO:0000313" key="2">
    <source>
        <dbReference type="EMBL" id="KAK8846211.1"/>
    </source>
</evidence>
<proteinExistence type="predicted"/>
<organism evidence="2 3">
    <name type="scientific">Tritrichomonas musculus</name>
    <dbReference type="NCBI Taxonomy" id="1915356"/>
    <lineage>
        <taxon>Eukaryota</taxon>
        <taxon>Metamonada</taxon>
        <taxon>Parabasalia</taxon>
        <taxon>Tritrichomonadida</taxon>
        <taxon>Tritrichomonadidae</taxon>
        <taxon>Tritrichomonas</taxon>
    </lineage>
</organism>
<dbReference type="EMBL" id="JAPFFF010000029">
    <property type="protein sequence ID" value="KAK8846211.1"/>
    <property type="molecule type" value="Genomic_DNA"/>
</dbReference>
<reference evidence="2 3" key="1">
    <citation type="submission" date="2024-04" db="EMBL/GenBank/DDBJ databases">
        <title>Tritrichomonas musculus Genome.</title>
        <authorList>
            <person name="Alves-Ferreira E."/>
            <person name="Grigg M."/>
            <person name="Lorenzi H."/>
            <person name="Galac M."/>
        </authorList>
    </citation>
    <scope>NUCLEOTIDE SEQUENCE [LARGE SCALE GENOMIC DNA]</scope>
    <source>
        <strain evidence="2 3">EAF2021</strain>
    </source>
</reference>
<keyword evidence="3" id="KW-1185">Reference proteome</keyword>
<dbReference type="Gene3D" id="1.25.40.280">
    <property type="entry name" value="alix/aip1 like domains"/>
    <property type="match status" value="1"/>
</dbReference>
<gene>
    <name evidence="2" type="ORF">M9Y10_020217</name>
</gene>
<dbReference type="InterPro" id="IPR038499">
    <property type="entry name" value="BRO1_sf"/>
</dbReference>
<evidence type="ECO:0000259" key="1">
    <source>
        <dbReference type="Pfam" id="PF03097"/>
    </source>
</evidence>
<name>A0ABR2HFM7_9EUKA</name>